<dbReference type="InterPro" id="IPR006168">
    <property type="entry name" value="G3P_DH_NAD-dep"/>
</dbReference>
<comment type="caution">
    <text evidence="12">The sequence shown here is derived from an EMBL/GenBank/DDBJ whole genome shotgun (WGS) entry which is preliminary data.</text>
</comment>
<feature type="binding site" evidence="7">
    <location>
        <position position="11"/>
    </location>
    <ligand>
        <name>NADPH</name>
        <dbReference type="ChEBI" id="CHEBI:57783"/>
    </ligand>
</feature>
<reference evidence="12 13" key="1">
    <citation type="submission" date="2019-08" db="EMBL/GenBank/DDBJ databases">
        <authorList>
            <person name="Luo N."/>
        </authorList>
    </citation>
    <scope>NUCLEOTIDE SEQUENCE [LARGE SCALE GENOMIC DNA]</scope>
    <source>
        <strain evidence="12 13">NCIMB 9442</strain>
    </source>
</reference>
<evidence type="ECO:0000256" key="1">
    <source>
        <dbReference type="ARBA" id="ARBA00011009"/>
    </source>
</evidence>
<dbReference type="InterPro" id="IPR011128">
    <property type="entry name" value="G3P_DH_NAD-dep_N"/>
</dbReference>
<comment type="similarity">
    <text evidence="1 7 8">Belongs to the NAD-dependent glycerol-3-phosphate dehydrogenase family.</text>
</comment>
<dbReference type="EMBL" id="VRYY01000013">
    <property type="protein sequence ID" value="MBG3875584.1"/>
    <property type="molecule type" value="Genomic_DNA"/>
</dbReference>
<dbReference type="PANTHER" id="PTHR11728">
    <property type="entry name" value="GLYCEROL-3-PHOSPHATE DEHYDROGENASE"/>
    <property type="match status" value="1"/>
</dbReference>
<evidence type="ECO:0000259" key="11">
    <source>
        <dbReference type="Pfam" id="PF07479"/>
    </source>
</evidence>
<evidence type="ECO:0000256" key="3">
    <source>
        <dbReference type="ARBA" id="ARBA00023002"/>
    </source>
</evidence>
<dbReference type="InterPro" id="IPR036291">
    <property type="entry name" value="NAD(P)-bd_dom_sf"/>
</dbReference>
<keyword evidence="7" id="KW-0521">NADP</keyword>
<dbReference type="PROSITE" id="PS00957">
    <property type="entry name" value="NAD_G3PDH"/>
    <property type="match status" value="1"/>
</dbReference>
<accession>A0ABS0IZL9</accession>
<comment type="function">
    <text evidence="7">Catalyzes the reduction of the glycolytic intermediate dihydroxyacetone phosphate (DHAP) to sn-glycerol 3-phosphate (G3P), the key precursor for phospholipid synthesis.</text>
</comment>
<dbReference type="SUPFAM" id="SSF48179">
    <property type="entry name" value="6-phosphogluconate dehydrogenase C-terminal domain-like"/>
    <property type="match status" value="1"/>
</dbReference>
<gene>
    <name evidence="7" type="primary">gpsA</name>
    <name evidence="12" type="ORF">FVW20_00710</name>
</gene>
<evidence type="ECO:0000256" key="9">
    <source>
        <dbReference type="RuleBase" id="RU000439"/>
    </source>
</evidence>
<dbReference type="SUPFAM" id="SSF51735">
    <property type="entry name" value="NAD(P)-binding Rossmann-fold domains"/>
    <property type="match status" value="1"/>
</dbReference>
<keyword evidence="7" id="KW-0547">Nucleotide-binding</keyword>
<evidence type="ECO:0000259" key="10">
    <source>
        <dbReference type="Pfam" id="PF01210"/>
    </source>
</evidence>
<dbReference type="EC" id="1.1.1.94" evidence="7"/>
<feature type="binding site" evidence="7">
    <location>
        <position position="105"/>
    </location>
    <ligand>
        <name>NADPH</name>
        <dbReference type="ChEBI" id="CHEBI:57783"/>
    </ligand>
</feature>
<keyword evidence="6 7" id="KW-1208">Phospholipid metabolism</keyword>
<keyword evidence="5 7" id="KW-0594">Phospholipid biosynthesis</keyword>
<feature type="binding site" evidence="7">
    <location>
        <position position="278"/>
    </location>
    <ligand>
        <name>NADPH</name>
        <dbReference type="ChEBI" id="CHEBI:57783"/>
    </ligand>
</feature>
<feature type="binding site" evidence="7">
    <location>
        <position position="255"/>
    </location>
    <ligand>
        <name>sn-glycerol 3-phosphate</name>
        <dbReference type="ChEBI" id="CHEBI:57597"/>
    </ligand>
</feature>
<feature type="binding site" evidence="7">
    <location>
        <position position="139"/>
    </location>
    <ligand>
        <name>NADPH</name>
        <dbReference type="ChEBI" id="CHEBI:57783"/>
    </ligand>
</feature>
<evidence type="ECO:0000313" key="12">
    <source>
        <dbReference type="EMBL" id="MBG3875584.1"/>
    </source>
</evidence>
<dbReference type="Gene3D" id="1.10.1040.10">
    <property type="entry name" value="N-(1-d-carboxylethyl)-l-norvaline Dehydrogenase, domain 2"/>
    <property type="match status" value="1"/>
</dbReference>
<name>A0ABS0IZL9_9BACT</name>
<feature type="binding site" evidence="7">
    <location>
        <position position="10"/>
    </location>
    <ligand>
        <name>NADPH</name>
        <dbReference type="ChEBI" id="CHEBI:57783"/>
    </ligand>
</feature>
<feature type="binding site" evidence="7">
    <location>
        <position position="254"/>
    </location>
    <ligand>
        <name>sn-glycerol 3-phosphate</name>
        <dbReference type="ChEBI" id="CHEBI:57597"/>
    </ligand>
</feature>
<dbReference type="PANTHER" id="PTHR11728:SF1">
    <property type="entry name" value="GLYCEROL-3-PHOSPHATE DEHYDROGENASE [NAD(+)] 2, CHLOROPLASTIC"/>
    <property type="match status" value="1"/>
</dbReference>
<comment type="caution">
    <text evidence="7">Lacks conserved residue(s) required for the propagation of feature annotation.</text>
</comment>
<evidence type="ECO:0000256" key="7">
    <source>
        <dbReference type="HAMAP-Rule" id="MF_00394"/>
    </source>
</evidence>
<feature type="binding site" evidence="7">
    <location>
        <position position="48"/>
    </location>
    <ligand>
        <name>NADPH</name>
        <dbReference type="ChEBI" id="CHEBI:57783"/>
    </ligand>
</feature>
<dbReference type="NCBIfam" id="NF000942">
    <property type="entry name" value="PRK00094.1-4"/>
    <property type="match status" value="1"/>
</dbReference>
<dbReference type="Proteomes" id="UP001194469">
    <property type="component" value="Unassembled WGS sequence"/>
</dbReference>
<feature type="binding site" evidence="7">
    <location>
        <position position="31"/>
    </location>
    <ligand>
        <name>NADPH</name>
        <dbReference type="ChEBI" id="CHEBI:57783"/>
    </ligand>
</feature>
<dbReference type="PRINTS" id="PR00077">
    <property type="entry name" value="GPDHDRGNASE"/>
</dbReference>
<feature type="binding site" evidence="7">
    <location>
        <position position="243"/>
    </location>
    <ligand>
        <name>sn-glycerol 3-phosphate</name>
        <dbReference type="ChEBI" id="CHEBI:57597"/>
    </ligand>
</feature>
<dbReference type="PIRSF" id="PIRSF000114">
    <property type="entry name" value="Glycerol-3-P_dh"/>
    <property type="match status" value="1"/>
</dbReference>
<feature type="binding site" evidence="7">
    <location>
        <position position="137"/>
    </location>
    <ligand>
        <name>sn-glycerol 3-phosphate</name>
        <dbReference type="ChEBI" id="CHEBI:57597"/>
    </ligand>
</feature>
<comment type="catalytic activity">
    <reaction evidence="7 9">
        <text>sn-glycerol 3-phosphate + NADP(+) = dihydroxyacetone phosphate + NADPH + H(+)</text>
        <dbReference type="Rhea" id="RHEA:11096"/>
        <dbReference type="ChEBI" id="CHEBI:15378"/>
        <dbReference type="ChEBI" id="CHEBI:57597"/>
        <dbReference type="ChEBI" id="CHEBI:57642"/>
        <dbReference type="ChEBI" id="CHEBI:57783"/>
        <dbReference type="ChEBI" id="CHEBI:58349"/>
        <dbReference type="EC" id="1.1.1.94"/>
    </reaction>
</comment>
<feature type="domain" description="Glycerol-3-phosphate dehydrogenase NAD-dependent C-terminal" evidence="11">
    <location>
        <begin position="179"/>
        <end position="319"/>
    </location>
</feature>
<dbReference type="NCBIfam" id="NF000940">
    <property type="entry name" value="PRK00094.1-2"/>
    <property type="match status" value="1"/>
</dbReference>
<keyword evidence="2 7" id="KW-0444">Lipid biosynthesis</keyword>
<evidence type="ECO:0000256" key="5">
    <source>
        <dbReference type="ARBA" id="ARBA00023209"/>
    </source>
</evidence>
<dbReference type="RefSeq" id="WP_196607871.1">
    <property type="nucleotide sequence ID" value="NZ_VRYY01000013.1"/>
</dbReference>
<comment type="pathway">
    <text evidence="7">Membrane lipid metabolism; glycerophospholipid metabolism.</text>
</comment>
<feature type="binding site" evidence="7">
    <location>
        <position position="190"/>
    </location>
    <ligand>
        <name>sn-glycerol 3-phosphate</name>
        <dbReference type="ChEBI" id="CHEBI:57597"/>
    </ligand>
</feature>
<feature type="binding site" evidence="7">
    <location>
        <position position="280"/>
    </location>
    <ligand>
        <name>NADPH</name>
        <dbReference type="ChEBI" id="CHEBI:57783"/>
    </ligand>
</feature>
<keyword evidence="13" id="KW-1185">Reference proteome</keyword>
<evidence type="ECO:0000256" key="2">
    <source>
        <dbReference type="ARBA" id="ARBA00022516"/>
    </source>
</evidence>
<organism evidence="12 13">
    <name type="scientific">Nitratidesulfovibrio oxamicus</name>
    <dbReference type="NCBI Taxonomy" id="32016"/>
    <lineage>
        <taxon>Bacteria</taxon>
        <taxon>Pseudomonadati</taxon>
        <taxon>Thermodesulfobacteriota</taxon>
        <taxon>Desulfovibrionia</taxon>
        <taxon>Desulfovibrionales</taxon>
        <taxon>Desulfovibrionaceae</taxon>
        <taxon>Nitratidesulfovibrio</taxon>
    </lineage>
</organism>
<proteinExistence type="inferred from homology"/>
<keyword evidence="4 7" id="KW-0443">Lipid metabolism</keyword>
<evidence type="ECO:0000313" key="13">
    <source>
        <dbReference type="Proteomes" id="UP001194469"/>
    </source>
</evidence>
<dbReference type="Gene3D" id="3.40.50.720">
    <property type="entry name" value="NAD(P)-binding Rossmann-like Domain"/>
    <property type="match status" value="1"/>
</dbReference>
<dbReference type="Pfam" id="PF01210">
    <property type="entry name" value="NAD_Gly3P_dh_N"/>
    <property type="match status" value="1"/>
</dbReference>
<dbReference type="InterPro" id="IPR006109">
    <property type="entry name" value="G3P_DH_NAD-dep_C"/>
</dbReference>
<comment type="subcellular location">
    <subcellularLocation>
        <location evidence="7">Cytoplasm</location>
    </subcellularLocation>
</comment>
<dbReference type="InterPro" id="IPR013328">
    <property type="entry name" value="6PGD_dom2"/>
</dbReference>
<comment type="catalytic activity">
    <reaction evidence="7">
        <text>sn-glycerol 3-phosphate + NAD(+) = dihydroxyacetone phosphate + NADH + H(+)</text>
        <dbReference type="Rhea" id="RHEA:11092"/>
        <dbReference type="ChEBI" id="CHEBI:15378"/>
        <dbReference type="ChEBI" id="CHEBI:57540"/>
        <dbReference type="ChEBI" id="CHEBI:57597"/>
        <dbReference type="ChEBI" id="CHEBI:57642"/>
        <dbReference type="ChEBI" id="CHEBI:57945"/>
        <dbReference type="EC" id="1.1.1.94"/>
    </reaction>
</comment>
<evidence type="ECO:0000256" key="8">
    <source>
        <dbReference type="RuleBase" id="RU000437"/>
    </source>
</evidence>
<dbReference type="Pfam" id="PF07479">
    <property type="entry name" value="NAD_Gly3P_dh_C"/>
    <property type="match status" value="1"/>
</dbReference>
<keyword evidence="7 8" id="KW-0520">NAD</keyword>
<dbReference type="InterPro" id="IPR008927">
    <property type="entry name" value="6-PGluconate_DH-like_C_sf"/>
</dbReference>
<keyword evidence="3 7" id="KW-0560">Oxidoreductase</keyword>
<feature type="active site" description="Proton acceptor" evidence="7">
    <location>
        <position position="190"/>
    </location>
</feature>
<feature type="binding site" evidence="7">
    <location>
        <position position="135"/>
    </location>
    <ligand>
        <name>sn-glycerol 3-phosphate</name>
        <dbReference type="ChEBI" id="CHEBI:57597"/>
    </ligand>
</feature>
<feature type="domain" description="Glycerol-3-phosphate dehydrogenase NAD-dependent N-terminal" evidence="10">
    <location>
        <begin position="3"/>
        <end position="158"/>
    </location>
</feature>
<sequence length="330" mass="34613">MRIAVIGGGSWGTALAHLLAGKGYDARLLLRDADVAQAINTRHENPRYLAGLALHPGVRAYVVAAEALEGADVVLSVVPCQQVRGVLRGLRPLLPREVVFVSASKGVETGSMRTIAEMVAEELDGLDPRYAVLSGPSFAAEVVRNLPTAVVLGCTDADLGARLREVFSTPGFRTYSSTDVRGVELGGAVKNVIAIAAGLSDGLGFGSNARAGLITRGLAEMSRLGEALGARASTFMGLSGLGDLVLTCTGDLSRNRQVGLRLAEGRALADIVTEMRMVAEGVKTTEAVHDLAAAMGVDMPITDAMYSVLHDGANPHDAVRELMTRELKEE</sequence>
<keyword evidence="7" id="KW-0963">Cytoplasm</keyword>
<feature type="binding site" evidence="7">
    <location>
        <position position="253"/>
    </location>
    <ligand>
        <name>sn-glycerol 3-phosphate</name>
        <dbReference type="ChEBI" id="CHEBI:57597"/>
    </ligand>
</feature>
<evidence type="ECO:0000256" key="6">
    <source>
        <dbReference type="ARBA" id="ARBA00023264"/>
    </source>
</evidence>
<feature type="binding site" evidence="7">
    <location>
        <position position="105"/>
    </location>
    <ligand>
        <name>sn-glycerol 3-phosphate</name>
        <dbReference type="ChEBI" id="CHEBI:57597"/>
    </ligand>
</feature>
<evidence type="ECO:0000256" key="4">
    <source>
        <dbReference type="ARBA" id="ARBA00023098"/>
    </source>
</evidence>
<feature type="binding site" evidence="7">
    <location>
        <position position="254"/>
    </location>
    <ligand>
        <name>NADPH</name>
        <dbReference type="ChEBI" id="CHEBI:57783"/>
    </ligand>
</feature>
<dbReference type="HAMAP" id="MF_00394">
    <property type="entry name" value="NAD_Glyc3P_dehydrog"/>
    <property type="match status" value="1"/>
</dbReference>
<protein>
    <recommendedName>
        <fullName evidence="7">Glycerol-3-phosphate dehydrogenase [NAD(P)+]</fullName>
        <ecNumber evidence="7">1.1.1.94</ecNumber>
    </recommendedName>
    <alternativeName>
        <fullName evidence="7">NAD(P)(+)-dependent glycerol-3-phosphate dehydrogenase</fullName>
    </alternativeName>
    <alternativeName>
        <fullName evidence="7">NAD(P)H-dependent dihydroxyacetone-phosphate reductase</fullName>
    </alternativeName>
</protein>